<accession>A0AAV2RJN0</accession>
<proteinExistence type="predicted"/>
<dbReference type="PANTHER" id="PTHR47456">
    <property type="entry name" value="PHD-TYPE DOMAIN-CONTAINING PROTEIN"/>
    <property type="match status" value="1"/>
</dbReference>
<comment type="caution">
    <text evidence="1">The sequence shown here is derived from an EMBL/GenBank/DDBJ whole genome shotgun (WGS) entry which is preliminary data.</text>
</comment>
<organism evidence="1 2">
    <name type="scientific">Meganyctiphanes norvegica</name>
    <name type="common">Northern krill</name>
    <name type="synonym">Thysanopoda norvegica</name>
    <dbReference type="NCBI Taxonomy" id="48144"/>
    <lineage>
        <taxon>Eukaryota</taxon>
        <taxon>Metazoa</taxon>
        <taxon>Ecdysozoa</taxon>
        <taxon>Arthropoda</taxon>
        <taxon>Crustacea</taxon>
        <taxon>Multicrustacea</taxon>
        <taxon>Malacostraca</taxon>
        <taxon>Eumalacostraca</taxon>
        <taxon>Eucarida</taxon>
        <taxon>Euphausiacea</taxon>
        <taxon>Euphausiidae</taxon>
        <taxon>Meganyctiphanes</taxon>
    </lineage>
</organism>
<feature type="non-terminal residue" evidence="1">
    <location>
        <position position="1"/>
    </location>
</feature>
<dbReference type="Proteomes" id="UP001497623">
    <property type="component" value="Unassembled WGS sequence"/>
</dbReference>
<dbReference type="PANTHER" id="PTHR47456:SF1">
    <property type="entry name" value="PHD-TYPE DOMAIN-CONTAINING PROTEIN"/>
    <property type="match status" value="1"/>
</dbReference>
<sequence>SGDHDYKKRRFLVQDTKKVDCPASLIITRVATILDEEFQIGKNSSHRQRSKSYGHVRKALRKKYNLKWENQYYVLVPHVEDHEGHQISGEAAFFHTTVATRIHKRIEELAKEGQVTSVQQMQKFIKNYVKSSYNVRKKILSIR</sequence>
<dbReference type="EMBL" id="CAXKWB010022586">
    <property type="protein sequence ID" value="CAL4124460.1"/>
    <property type="molecule type" value="Genomic_DNA"/>
</dbReference>
<evidence type="ECO:0000313" key="1">
    <source>
        <dbReference type="EMBL" id="CAL4124460.1"/>
    </source>
</evidence>
<evidence type="ECO:0000313" key="2">
    <source>
        <dbReference type="Proteomes" id="UP001497623"/>
    </source>
</evidence>
<keyword evidence="2" id="KW-1185">Reference proteome</keyword>
<dbReference type="GO" id="GO:0003700">
    <property type="term" value="F:DNA-binding transcription factor activity"/>
    <property type="evidence" value="ECO:0007669"/>
    <property type="project" value="InterPro"/>
</dbReference>
<protein>
    <recommendedName>
        <fullName evidence="3">Transposase</fullName>
    </recommendedName>
</protein>
<name>A0AAV2RJN0_MEGNR</name>
<dbReference type="AlphaFoldDB" id="A0AAV2RJN0"/>
<dbReference type="InterPro" id="IPR029309">
    <property type="entry name" value="CaRF"/>
</dbReference>
<evidence type="ECO:0008006" key="3">
    <source>
        <dbReference type="Google" id="ProtNLM"/>
    </source>
</evidence>
<dbReference type="Pfam" id="PF15299">
    <property type="entry name" value="ALS2CR8"/>
    <property type="match status" value="1"/>
</dbReference>
<reference evidence="1 2" key="1">
    <citation type="submission" date="2024-05" db="EMBL/GenBank/DDBJ databases">
        <authorList>
            <person name="Wallberg A."/>
        </authorList>
    </citation>
    <scope>NUCLEOTIDE SEQUENCE [LARGE SCALE GENOMIC DNA]</scope>
</reference>
<gene>
    <name evidence="1" type="ORF">MNOR_LOCUS24523</name>
</gene>